<protein>
    <submittedName>
        <fullName evidence="2">RimJ/RimL family protein N-acetyltransferase</fullName>
    </submittedName>
</protein>
<dbReference type="PANTHER" id="PTHR43792:SF1">
    <property type="entry name" value="N-ACETYLTRANSFERASE DOMAIN-CONTAINING PROTEIN"/>
    <property type="match status" value="1"/>
</dbReference>
<comment type="caution">
    <text evidence="2">The sequence shown here is derived from an EMBL/GenBank/DDBJ whole genome shotgun (WGS) entry which is preliminary data.</text>
</comment>
<reference evidence="2 3" key="1">
    <citation type="submission" date="2020-08" db="EMBL/GenBank/DDBJ databases">
        <title>Sequencing the genomes of 1000 actinobacteria strains.</title>
        <authorList>
            <person name="Klenk H.-P."/>
        </authorList>
    </citation>
    <scope>NUCLEOTIDE SEQUENCE [LARGE SCALE GENOMIC DNA]</scope>
    <source>
        <strain evidence="2 3">DSM 105498</strain>
    </source>
</reference>
<dbReference type="SUPFAM" id="SSF55729">
    <property type="entry name" value="Acyl-CoA N-acyltransferases (Nat)"/>
    <property type="match status" value="1"/>
</dbReference>
<dbReference type="PANTHER" id="PTHR43792">
    <property type="entry name" value="GNAT FAMILY, PUTATIVE (AFU_ORTHOLOGUE AFUA_3G00765)-RELATED-RELATED"/>
    <property type="match status" value="1"/>
</dbReference>
<proteinExistence type="predicted"/>
<organism evidence="2 3">
    <name type="scientific">Nocardioides soli</name>
    <dbReference type="NCBI Taxonomy" id="1036020"/>
    <lineage>
        <taxon>Bacteria</taxon>
        <taxon>Bacillati</taxon>
        <taxon>Actinomycetota</taxon>
        <taxon>Actinomycetes</taxon>
        <taxon>Propionibacteriales</taxon>
        <taxon>Nocardioidaceae</taxon>
        <taxon>Nocardioides</taxon>
    </lineage>
</organism>
<evidence type="ECO:0000313" key="3">
    <source>
        <dbReference type="Proteomes" id="UP000589626"/>
    </source>
</evidence>
<keyword evidence="3" id="KW-1185">Reference proteome</keyword>
<dbReference type="InterPro" id="IPR000182">
    <property type="entry name" value="GNAT_dom"/>
</dbReference>
<dbReference type="PROSITE" id="PS51186">
    <property type="entry name" value="GNAT"/>
    <property type="match status" value="1"/>
</dbReference>
<dbReference type="EMBL" id="JACHWR010000006">
    <property type="protein sequence ID" value="MBB3045370.1"/>
    <property type="molecule type" value="Genomic_DNA"/>
</dbReference>
<accession>A0A7W4W0Y1</accession>
<gene>
    <name evidence="2" type="ORF">FHU40_005227</name>
</gene>
<dbReference type="Proteomes" id="UP000589626">
    <property type="component" value="Unassembled WGS sequence"/>
</dbReference>
<sequence>MPQDLSAVDWPVRTERLSIRPATADDLDPTWAYRRLPEVGEWLHRLVRDRDEYAGLFAEPDRFAATLVVERDGAVVGDLMLRIESPWAQEEVADRARGRQAELGWVIAPEHAGQGYATEAAATLLRVCFEPLGLHRVTALCFADNVASWRIMERLGMRREAHNVRESLHRTRGWLDGYGYALLAEEWRDRQVG</sequence>
<dbReference type="InterPro" id="IPR051531">
    <property type="entry name" value="N-acetyltransferase"/>
</dbReference>
<dbReference type="GO" id="GO:0016747">
    <property type="term" value="F:acyltransferase activity, transferring groups other than amino-acyl groups"/>
    <property type="evidence" value="ECO:0007669"/>
    <property type="project" value="InterPro"/>
</dbReference>
<dbReference type="AlphaFoldDB" id="A0A7W4W0Y1"/>
<keyword evidence="2" id="KW-0808">Transferase</keyword>
<dbReference type="InterPro" id="IPR016181">
    <property type="entry name" value="Acyl_CoA_acyltransferase"/>
</dbReference>
<dbReference type="RefSeq" id="WP_183595370.1">
    <property type="nucleotide sequence ID" value="NZ_JACHWR010000006.1"/>
</dbReference>
<dbReference type="Gene3D" id="3.40.630.30">
    <property type="match status" value="1"/>
</dbReference>
<evidence type="ECO:0000259" key="1">
    <source>
        <dbReference type="PROSITE" id="PS51186"/>
    </source>
</evidence>
<feature type="domain" description="N-acetyltransferase" evidence="1">
    <location>
        <begin position="17"/>
        <end position="185"/>
    </location>
</feature>
<name>A0A7W4W0Y1_9ACTN</name>
<evidence type="ECO:0000313" key="2">
    <source>
        <dbReference type="EMBL" id="MBB3045370.1"/>
    </source>
</evidence>
<dbReference type="Pfam" id="PF13302">
    <property type="entry name" value="Acetyltransf_3"/>
    <property type="match status" value="1"/>
</dbReference>